<sequence>MTGRDLDELPDPAQRWPAGQASGPASPPAVQPGYGSDYRAAPPGSGPVPGNPYAQPLPVPSPPAPSPPPLPPGGHGAPGRQPGFGEPLPPPAPGRRGGSPFRGRPAVLISALVAGLLVIGGGAYALVGADREEPAAGAGAGGTESAAPSVSPSVDRGDGKGTGRGPDEYDLNAGIKPGEAPVWLSENRTELPGPGASQYGPWRVGDVVVKAMFKEVTAYGVTDGQEKWKVALETRTCAVAPAPSANGKLVVGLKSSDSEGARCTHLQQIDLTTGKAGWKVEVPQENSYDLAVEFRLAIAGDTVSVARSAVVSGFSVTDGRKLFGTSKTGACYPATVGGGGGKLFNVRSCPDPDDAAGKSRTMIEEADPATGAPKWSYQYDKGWNLGRIYSVDPLVVAAYHSDRKVWNITAFTADGKIRSQTESRFGVPGRCNGWGDGSGDLHGCVGAVVDADTLYIAAGKPGRDLGIDTTDEVVALDLNNGAEKWHAAAPKGRTMWPLAVEDGKLLVYVHSGAGAAGAVAAVPVASGGDPQVVLASPDGAKGAESVFYPNLSRVAWAGGRLFLLNGRVYSPKPSEVSHAILSFGR</sequence>
<keyword evidence="2" id="KW-0812">Transmembrane</keyword>
<dbReference type="InterPro" id="IPR002372">
    <property type="entry name" value="PQQ_rpt_dom"/>
</dbReference>
<dbReference type="InterPro" id="IPR011047">
    <property type="entry name" value="Quinoprotein_ADH-like_sf"/>
</dbReference>
<feature type="region of interest" description="Disordered" evidence="1">
    <location>
        <begin position="1"/>
        <end position="100"/>
    </location>
</feature>
<name>A0ABS8DYK1_9ACTN</name>
<dbReference type="PANTHER" id="PTHR34512">
    <property type="entry name" value="CELL SURFACE PROTEIN"/>
    <property type="match status" value="1"/>
</dbReference>
<feature type="domain" description="Pyrrolo-quinoline quinone repeat" evidence="3">
    <location>
        <begin position="205"/>
        <end position="322"/>
    </location>
</feature>
<keyword evidence="2" id="KW-1133">Transmembrane helix</keyword>
<evidence type="ECO:0000259" key="3">
    <source>
        <dbReference type="Pfam" id="PF13360"/>
    </source>
</evidence>
<dbReference type="Gene3D" id="2.130.10.10">
    <property type="entry name" value="YVTN repeat-like/Quinoprotein amine dehydrogenase"/>
    <property type="match status" value="2"/>
</dbReference>
<proteinExistence type="predicted"/>
<dbReference type="PANTHER" id="PTHR34512:SF30">
    <property type="entry name" value="OUTER MEMBRANE PROTEIN ASSEMBLY FACTOR BAMB"/>
    <property type="match status" value="1"/>
</dbReference>
<feature type="compositionally biased region" description="Basic and acidic residues" evidence="1">
    <location>
        <begin position="155"/>
        <end position="167"/>
    </location>
</feature>
<evidence type="ECO:0000313" key="5">
    <source>
        <dbReference type="Proteomes" id="UP001520654"/>
    </source>
</evidence>
<protein>
    <submittedName>
        <fullName evidence="4">PQQ-binding-like beta-propeller repeat protein</fullName>
    </submittedName>
</protein>
<dbReference type="SUPFAM" id="SSF50998">
    <property type="entry name" value="Quinoprotein alcohol dehydrogenase-like"/>
    <property type="match status" value="1"/>
</dbReference>
<dbReference type="EMBL" id="JAINUL010000001">
    <property type="protein sequence ID" value="MCC0093950.1"/>
    <property type="molecule type" value="Genomic_DNA"/>
</dbReference>
<organism evidence="4 5">
    <name type="scientific">Streptomyces flavotricini</name>
    <dbReference type="NCBI Taxonomy" id="66888"/>
    <lineage>
        <taxon>Bacteria</taxon>
        <taxon>Bacillati</taxon>
        <taxon>Actinomycetota</taxon>
        <taxon>Actinomycetes</taxon>
        <taxon>Kitasatosporales</taxon>
        <taxon>Streptomycetaceae</taxon>
        <taxon>Streptomyces</taxon>
    </lineage>
</organism>
<comment type="caution">
    <text evidence="4">The sequence shown here is derived from an EMBL/GenBank/DDBJ whole genome shotgun (WGS) entry which is preliminary data.</text>
</comment>
<dbReference type="Pfam" id="PF13360">
    <property type="entry name" value="PQQ_2"/>
    <property type="match status" value="1"/>
</dbReference>
<reference evidence="4 5" key="1">
    <citation type="submission" date="2021-08" db="EMBL/GenBank/DDBJ databases">
        <title>Genomic Architecture of Streptomyces flavotricini NGL1 and Streptomyces erythrochromogenes HMS4 With Differential Plant Beneficial attributes and laccase production capabilities.</title>
        <authorList>
            <person name="Salwan R."/>
            <person name="Kaur R."/>
            <person name="Sharma V."/>
        </authorList>
    </citation>
    <scope>NUCLEOTIDE SEQUENCE [LARGE SCALE GENOMIC DNA]</scope>
    <source>
        <strain evidence="4 5">NGL1</strain>
    </source>
</reference>
<dbReference type="Proteomes" id="UP001520654">
    <property type="component" value="Unassembled WGS sequence"/>
</dbReference>
<keyword evidence="5" id="KW-1185">Reference proteome</keyword>
<accession>A0ABS8DYK1</accession>
<dbReference type="RefSeq" id="WP_229334556.1">
    <property type="nucleotide sequence ID" value="NZ_JAINUL010000001.1"/>
</dbReference>
<gene>
    <name evidence="4" type="ORF">K7B10_03920</name>
</gene>
<dbReference type="InterPro" id="IPR015943">
    <property type="entry name" value="WD40/YVTN_repeat-like_dom_sf"/>
</dbReference>
<feature type="transmembrane region" description="Helical" evidence="2">
    <location>
        <begin position="105"/>
        <end position="127"/>
    </location>
</feature>
<feature type="compositionally biased region" description="Pro residues" evidence="1">
    <location>
        <begin position="44"/>
        <end position="72"/>
    </location>
</feature>
<keyword evidence="2" id="KW-0472">Membrane</keyword>
<evidence type="ECO:0000256" key="1">
    <source>
        <dbReference type="SAM" id="MobiDB-lite"/>
    </source>
</evidence>
<evidence type="ECO:0000313" key="4">
    <source>
        <dbReference type="EMBL" id="MCC0093950.1"/>
    </source>
</evidence>
<feature type="region of interest" description="Disordered" evidence="1">
    <location>
        <begin position="134"/>
        <end position="174"/>
    </location>
</feature>
<evidence type="ECO:0000256" key="2">
    <source>
        <dbReference type="SAM" id="Phobius"/>
    </source>
</evidence>